<evidence type="ECO:0000313" key="1">
    <source>
        <dbReference type="EMBL" id="KAK1682503.1"/>
    </source>
</evidence>
<protein>
    <submittedName>
        <fullName evidence="1">Uncharacterized protein</fullName>
    </submittedName>
</protein>
<dbReference type="Proteomes" id="UP001231189">
    <property type="component" value="Unassembled WGS sequence"/>
</dbReference>
<gene>
    <name evidence="1" type="ORF">QYE76_043351</name>
</gene>
<name>A0AAD8WY51_LOLMU</name>
<accession>A0AAD8WY51</accession>
<dbReference type="AlphaFoldDB" id="A0AAD8WY51"/>
<reference evidence="1" key="1">
    <citation type="submission" date="2023-07" db="EMBL/GenBank/DDBJ databases">
        <title>A chromosome-level genome assembly of Lolium multiflorum.</title>
        <authorList>
            <person name="Chen Y."/>
            <person name="Copetti D."/>
            <person name="Kolliker R."/>
            <person name="Studer B."/>
        </authorList>
    </citation>
    <scope>NUCLEOTIDE SEQUENCE</scope>
    <source>
        <strain evidence="1">02402/16</strain>
        <tissue evidence="1">Leaf</tissue>
    </source>
</reference>
<keyword evidence="2" id="KW-1185">Reference proteome</keyword>
<organism evidence="1 2">
    <name type="scientific">Lolium multiflorum</name>
    <name type="common">Italian ryegrass</name>
    <name type="synonym">Lolium perenne subsp. multiflorum</name>
    <dbReference type="NCBI Taxonomy" id="4521"/>
    <lineage>
        <taxon>Eukaryota</taxon>
        <taxon>Viridiplantae</taxon>
        <taxon>Streptophyta</taxon>
        <taxon>Embryophyta</taxon>
        <taxon>Tracheophyta</taxon>
        <taxon>Spermatophyta</taxon>
        <taxon>Magnoliopsida</taxon>
        <taxon>Liliopsida</taxon>
        <taxon>Poales</taxon>
        <taxon>Poaceae</taxon>
        <taxon>BOP clade</taxon>
        <taxon>Pooideae</taxon>
        <taxon>Poodae</taxon>
        <taxon>Poeae</taxon>
        <taxon>Poeae Chloroplast Group 2 (Poeae type)</taxon>
        <taxon>Loliodinae</taxon>
        <taxon>Loliinae</taxon>
        <taxon>Lolium</taxon>
    </lineage>
</organism>
<sequence>MPQEGNEHPCQNHLATRLPAPPLVIPNRFLALVSFLLAVHDPALGADHSSSTWWARVRSCLSECTRHPMPCPFNPGPALLPLILWRGPCSLLVPFSLDALAAHDRQSERAVMAVAGLTPLFFSRTLAPPRVSMPPSSL</sequence>
<comment type="caution">
    <text evidence="1">The sequence shown here is derived from an EMBL/GenBank/DDBJ whole genome shotgun (WGS) entry which is preliminary data.</text>
</comment>
<dbReference type="EMBL" id="JAUUTY010000002">
    <property type="protein sequence ID" value="KAK1682503.1"/>
    <property type="molecule type" value="Genomic_DNA"/>
</dbReference>
<evidence type="ECO:0000313" key="2">
    <source>
        <dbReference type="Proteomes" id="UP001231189"/>
    </source>
</evidence>
<proteinExistence type="predicted"/>